<dbReference type="InterPro" id="IPR045155">
    <property type="entry name" value="Beta-lactam_cat"/>
</dbReference>
<organism evidence="8 9">
    <name type="scientific">Actinoallomurus vinaceus</name>
    <dbReference type="NCBI Taxonomy" id="1080074"/>
    <lineage>
        <taxon>Bacteria</taxon>
        <taxon>Bacillati</taxon>
        <taxon>Actinomycetota</taxon>
        <taxon>Actinomycetes</taxon>
        <taxon>Streptosporangiales</taxon>
        <taxon>Thermomonosporaceae</taxon>
        <taxon>Actinoallomurus</taxon>
    </lineage>
</organism>
<gene>
    <name evidence="8" type="primary">bla</name>
    <name evidence="8" type="ORF">GCM10023196_085620</name>
</gene>
<proteinExistence type="inferred from homology"/>
<protein>
    <recommendedName>
        <fullName evidence="2 5">Beta-lactamase</fullName>
        <ecNumber evidence="2 5">3.5.2.6</ecNumber>
    </recommendedName>
</protein>
<evidence type="ECO:0000256" key="4">
    <source>
        <dbReference type="ARBA" id="ARBA00023251"/>
    </source>
</evidence>
<accession>A0ABP8UR51</accession>
<dbReference type="InterPro" id="IPR000871">
    <property type="entry name" value="Beta-lactam_class-A"/>
</dbReference>
<evidence type="ECO:0000313" key="8">
    <source>
        <dbReference type="EMBL" id="GAA4636326.1"/>
    </source>
</evidence>
<dbReference type="InterPro" id="IPR023650">
    <property type="entry name" value="Beta-lactam_class-A_AS"/>
</dbReference>
<keyword evidence="6" id="KW-0732">Signal</keyword>
<keyword evidence="4 5" id="KW-0046">Antibiotic resistance</keyword>
<keyword evidence="3 5" id="KW-0378">Hydrolase</keyword>
<evidence type="ECO:0000256" key="5">
    <source>
        <dbReference type="RuleBase" id="RU361140"/>
    </source>
</evidence>
<comment type="catalytic activity">
    <reaction evidence="5">
        <text>a beta-lactam + H2O = a substituted beta-amino acid</text>
        <dbReference type="Rhea" id="RHEA:20401"/>
        <dbReference type="ChEBI" id="CHEBI:15377"/>
        <dbReference type="ChEBI" id="CHEBI:35627"/>
        <dbReference type="ChEBI" id="CHEBI:140347"/>
        <dbReference type="EC" id="3.5.2.6"/>
    </reaction>
</comment>
<evidence type="ECO:0000256" key="1">
    <source>
        <dbReference type="ARBA" id="ARBA00009009"/>
    </source>
</evidence>
<dbReference type="PRINTS" id="PR00118">
    <property type="entry name" value="BLACTAMASEA"/>
</dbReference>
<dbReference type="Proteomes" id="UP001501442">
    <property type="component" value="Unassembled WGS sequence"/>
</dbReference>
<dbReference type="Gene3D" id="3.40.710.10">
    <property type="entry name" value="DD-peptidase/beta-lactamase superfamily"/>
    <property type="match status" value="1"/>
</dbReference>
<evidence type="ECO:0000259" key="7">
    <source>
        <dbReference type="Pfam" id="PF13354"/>
    </source>
</evidence>
<comment type="similarity">
    <text evidence="1 5">Belongs to the class-A beta-lactamase family.</text>
</comment>
<feature type="domain" description="Beta-lactamase class A catalytic" evidence="7">
    <location>
        <begin position="73"/>
        <end position="288"/>
    </location>
</feature>
<dbReference type="InterPro" id="IPR012338">
    <property type="entry name" value="Beta-lactam/transpept-like"/>
</dbReference>
<comment type="caution">
    <text evidence="8">The sequence shown here is derived from an EMBL/GenBank/DDBJ whole genome shotgun (WGS) entry which is preliminary data.</text>
</comment>
<evidence type="ECO:0000313" key="9">
    <source>
        <dbReference type="Proteomes" id="UP001501442"/>
    </source>
</evidence>
<feature type="signal peptide" evidence="6">
    <location>
        <begin position="1"/>
        <end position="34"/>
    </location>
</feature>
<dbReference type="PANTHER" id="PTHR35333:SF3">
    <property type="entry name" value="BETA-LACTAMASE-TYPE TRANSPEPTIDASE FOLD CONTAINING PROTEIN"/>
    <property type="match status" value="1"/>
</dbReference>
<keyword evidence="9" id="KW-1185">Reference proteome</keyword>
<dbReference type="EMBL" id="BAABHK010000017">
    <property type="protein sequence ID" value="GAA4636326.1"/>
    <property type="molecule type" value="Genomic_DNA"/>
</dbReference>
<dbReference type="PANTHER" id="PTHR35333">
    <property type="entry name" value="BETA-LACTAMASE"/>
    <property type="match status" value="1"/>
</dbReference>
<evidence type="ECO:0000256" key="2">
    <source>
        <dbReference type="ARBA" id="ARBA00012865"/>
    </source>
</evidence>
<sequence length="314" mass="33583">MRLPAMTNARQEDRSIRRLAALAALALVPLTACGTGGHATTASSKVSAAATPAAERSDQAFQALEKQHDARLGVWALDTGTGRIVSWRAGERFAYASTHKVLSSGSVLRQDSMKRLNTVVKYTSKDLVANSPITEKNVDKGMTVSALCDAALRYSDNTAANLLFRELGGPSALQAALRRTGDVTTHVDRTEPTLNTAIPGDVRDTTTPQQMGLDLQKYTLGHLLPKPKRAMLVDWMRRNTTGNAVIRAGVPADWIVGDKTGSADYGTRNDIAVAWPPHRAPIVITVFTTRSTKDAKTDDALVAAAAKVVAGRLS</sequence>
<evidence type="ECO:0000256" key="3">
    <source>
        <dbReference type="ARBA" id="ARBA00022801"/>
    </source>
</evidence>
<name>A0ABP8UR51_9ACTN</name>
<reference evidence="9" key="1">
    <citation type="journal article" date="2019" name="Int. J. Syst. Evol. Microbiol.">
        <title>The Global Catalogue of Microorganisms (GCM) 10K type strain sequencing project: providing services to taxonomists for standard genome sequencing and annotation.</title>
        <authorList>
            <consortium name="The Broad Institute Genomics Platform"/>
            <consortium name="The Broad Institute Genome Sequencing Center for Infectious Disease"/>
            <person name="Wu L."/>
            <person name="Ma J."/>
        </authorList>
    </citation>
    <scope>NUCLEOTIDE SEQUENCE [LARGE SCALE GENOMIC DNA]</scope>
    <source>
        <strain evidence="9">JCM 17939</strain>
    </source>
</reference>
<dbReference type="EC" id="3.5.2.6" evidence="2 5"/>
<dbReference type="Pfam" id="PF13354">
    <property type="entry name" value="Beta-lactamase2"/>
    <property type="match status" value="1"/>
</dbReference>
<dbReference type="SUPFAM" id="SSF56601">
    <property type="entry name" value="beta-lactamase/transpeptidase-like"/>
    <property type="match status" value="1"/>
</dbReference>
<evidence type="ECO:0000256" key="6">
    <source>
        <dbReference type="SAM" id="SignalP"/>
    </source>
</evidence>
<dbReference type="PROSITE" id="PS00146">
    <property type="entry name" value="BETA_LACTAMASE_A"/>
    <property type="match status" value="1"/>
</dbReference>
<dbReference type="NCBIfam" id="NF033103">
    <property type="entry name" value="bla_class_A"/>
    <property type="match status" value="1"/>
</dbReference>
<feature type="chain" id="PRO_5046689310" description="Beta-lactamase" evidence="6">
    <location>
        <begin position="35"/>
        <end position="314"/>
    </location>
</feature>